<reference evidence="4" key="2">
    <citation type="submission" date="2019-06" db="EMBL/GenBank/DDBJ databases">
        <title>Genomics analysis of Aphanomyces spp. identifies a new class of oomycete effector associated with host adaptation.</title>
        <authorList>
            <person name="Gaulin E."/>
        </authorList>
    </citation>
    <scope>NUCLEOTIDE SEQUENCE</scope>
    <source>
        <strain evidence="4">CBS 578.67</strain>
    </source>
</reference>
<dbReference type="InterPro" id="IPR011990">
    <property type="entry name" value="TPR-like_helical_dom_sf"/>
</dbReference>
<dbReference type="AlphaFoldDB" id="A0A485LQ86"/>
<keyword evidence="1" id="KW-0677">Repeat</keyword>
<dbReference type="EMBL" id="CAADRA010007409">
    <property type="protein sequence ID" value="VFU00912.1"/>
    <property type="molecule type" value="Genomic_DNA"/>
</dbReference>
<dbReference type="Gene3D" id="1.25.40.20">
    <property type="entry name" value="Ankyrin repeat-containing domain"/>
    <property type="match status" value="2"/>
</dbReference>
<feature type="repeat" description="ANK" evidence="3">
    <location>
        <begin position="94"/>
        <end position="126"/>
    </location>
</feature>
<evidence type="ECO:0000256" key="3">
    <source>
        <dbReference type="PROSITE-ProRule" id="PRU00023"/>
    </source>
</evidence>
<dbReference type="EMBL" id="VJMH01007383">
    <property type="protein sequence ID" value="KAF0683710.1"/>
    <property type="molecule type" value="Genomic_DNA"/>
</dbReference>
<dbReference type="PANTHER" id="PTHR24198">
    <property type="entry name" value="ANKYRIN REPEAT AND PROTEIN KINASE DOMAIN-CONTAINING PROTEIN"/>
    <property type="match status" value="1"/>
</dbReference>
<evidence type="ECO:0000256" key="2">
    <source>
        <dbReference type="ARBA" id="ARBA00023043"/>
    </source>
</evidence>
<evidence type="ECO:0000313" key="6">
    <source>
        <dbReference type="Proteomes" id="UP000332933"/>
    </source>
</evidence>
<proteinExistence type="predicted"/>
<keyword evidence="6" id="KW-1185">Reference proteome</keyword>
<dbReference type="SUPFAM" id="SSF48452">
    <property type="entry name" value="TPR-like"/>
    <property type="match status" value="2"/>
</dbReference>
<evidence type="ECO:0000313" key="5">
    <source>
        <dbReference type="EMBL" id="VFU00912.1"/>
    </source>
</evidence>
<dbReference type="Gene3D" id="1.25.40.10">
    <property type="entry name" value="Tetratricopeptide repeat domain"/>
    <property type="match status" value="2"/>
</dbReference>
<accession>A0A485LQ86</accession>
<dbReference type="SMART" id="SM00248">
    <property type="entry name" value="ANK"/>
    <property type="match status" value="4"/>
</dbReference>
<dbReference type="InterPro" id="IPR036770">
    <property type="entry name" value="Ankyrin_rpt-contain_sf"/>
</dbReference>
<evidence type="ECO:0000313" key="4">
    <source>
        <dbReference type="EMBL" id="KAF0683710.1"/>
    </source>
</evidence>
<protein>
    <submittedName>
        <fullName evidence="5">Aste57867_24272 protein</fullName>
    </submittedName>
</protein>
<sequence>MTESSKYARLDERLRDRRAILEKTKQDIWTIWYAAEHGKADRARTLLDRHAVHVDVQEPRMRWTALHFAARFAKEDVVRVLLEFHANPDAVDKDGNTPLHLCAGYGSFRCCVVLLEGGADTQCLNADQCSALDVAVKMDHREIVQLLRSWVPVELTRAAPERIAKQERVAAFVMPEDQDLRSREPEPIYLEVRALRCKEEALGLHHPGIVGTLCKLATMYRKSQRAGDAIVSLRRAIAISELHYGEDAMDTAILRNNLAGLLFCFRDHATMGGDEAVVAPVEECVGLLLRALQVMADSKSFDAEVCLENLCICLQYSSQHAIADGYMHQLLARFSATYGTDHEKVLGLQQAIATKYIAQKRFDEGLALMDTCLRITRHKFGLQHRAVAHCHDTIGRAHFVRGDFKTAELEFQKSLHILLVLYDAAHTDIIRGHNNIAVVALAQQNEVAVRGQLDAHI</sequence>
<dbReference type="Proteomes" id="UP000332933">
    <property type="component" value="Unassembled WGS sequence"/>
</dbReference>
<dbReference type="OrthoDB" id="194358at2759"/>
<dbReference type="PANTHER" id="PTHR24198:SF165">
    <property type="entry name" value="ANKYRIN REPEAT-CONTAINING PROTEIN-RELATED"/>
    <property type="match status" value="1"/>
</dbReference>
<dbReference type="PROSITE" id="PS50297">
    <property type="entry name" value="ANK_REP_REGION"/>
    <property type="match status" value="2"/>
</dbReference>
<dbReference type="Pfam" id="PF12796">
    <property type="entry name" value="Ank_2"/>
    <property type="match status" value="1"/>
</dbReference>
<dbReference type="SUPFAM" id="SSF48403">
    <property type="entry name" value="Ankyrin repeat"/>
    <property type="match status" value="1"/>
</dbReference>
<feature type="repeat" description="ANK" evidence="3">
    <location>
        <begin position="61"/>
        <end position="93"/>
    </location>
</feature>
<dbReference type="InterPro" id="IPR002110">
    <property type="entry name" value="Ankyrin_rpt"/>
</dbReference>
<organism evidence="5 6">
    <name type="scientific">Aphanomyces stellatus</name>
    <dbReference type="NCBI Taxonomy" id="120398"/>
    <lineage>
        <taxon>Eukaryota</taxon>
        <taxon>Sar</taxon>
        <taxon>Stramenopiles</taxon>
        <taxon>Oomycota</taxon>
        <taxon>Saprolegniomycetes</taxon>
        <taxon>Saprolegniales</taxon>
        <taxon>Verrucalvaceae</taxon>
        <taxon>Aphanomyces</taxon>
    </lineage>
</organism>
<keyword evidence="2 3" id="KW-0040">ANK repeat</keyword>
<dbReference type="PROSITE" id="PS50088">
    <property type="entry name" value="ANK_REPEAT"/>
    <property type="match status" value="2"/>
</dbReference>
<evidence type="ECO:0000256" key="1">
    <source>
        <dbReference type="ARBA" id="ARBA00022737"/>
    </source>
</evidence>
<name>A0A485LQ86_9STRA</name>
<gene>
    <name evidence="5" type="primary">Aste57867_24272</name>
    <name evidence="4" type="ORF">As57867_024197</name>
    <name evidence="5" type="ORF">ASTE57867_24272</name>
</gene>
<reference evidence="5 6" key="1">
    <citation type="submission" date="2019-03" db="EMBL/GenBank/DDBJ databases">
        <authorList>
            <person name="Gaulin E."/>
            <person name="Dumas B."/>
        </authorList>
    </citation>
    <scope>NUCLEOTIDE SEQUENCE [LARGE SCALE GENOMIC DNA]</scope>
    <source>
        <strain evidence="5">CBS 568.67</strain>
    </source>
</reference>